<evidence type="ECO:0000313" key="9">
    <source>
        <dbReference type="EMBL" id="MDH8678859.1"/>
    </source>
</evidence>
<dbReference type="PIRSF" id="PIRSF500217">
    <property type="entry name" value="AlgI"/>
    <property type="match status" value="1"/>
</dbReference>
<evidence type="ECO:0000256" key="7">
    <source>
        <dbReference type="PIRNR" id="PIRNR016636"/>
    </source>
</evidence>
<dbReference type="PIRSF" id="PIRSF016636">
    <property type="entry name" value="AlgI_DltB"/>
    <property type="match status" value="1"/>
</dbReference>
<feature type="transmembrane region" description="Helical" evidence="8">
    <location>
        <begin position="112"/>
        <end position="133"/>
    </location>
</feature>
<reference evidence="9 10" key="1">
    <citation type="submission" date="2023-04" db="EMBL/GenBank/DDBJ databases">
        <title>Fusibacter bizertensis strain WBS, isolated from littoral bottom sediments of the Arctic seas - biochemical and genomic analysis.</title>
        <authorList>
            <person name="Brioukhanov A.L."/>
        </authorList>
    </citation>
    <scope>NUCLEOTIDE SEQUENCE [LARGE SCALE GENOMIC DNA]</scope>
    <source>
        <strain evidence="9 10">WBS</strain>
    </source>
</reference>
<evidence type="ECO:0000256" key="1">
    <source>
        <dbReference type="ARBA" id="ARBA00004651"/>
    </source>
</evidence>
<proteinExistence type="inferred from homology"/>
<keyword evidence="10" id="KW-1185">Reference proteome</keyword>
<evidence type="ECO:0000256" key="6">
    <source>
        <dbReference type="ARBA" id="ARBA00023136"/>
    </source>
</evidence>
<dbReference type="InterPro" id="IPR004299">
    <property type="entry name" value="MBOAT_fam"/>
</dbReference>
<keyword evidence="5 8" id="KW-1133">Transmembrane helix</keyword>
<dbReference type="GO" id="GO:0016746">
    <property type="term" value="F:acyltransferase activity"/>
    <property type="evidence" value="ECO:0007669"/>
    <property type="project" value="UniProtKB-KW"/>
</dbReference>
<evidence type="ECO:0000256" key="2">
    <source>
        <dbReference type="ARBA" id="ARBA00010323"/>
    </source>
</evidence>
<feature type="transmembrane region" description="Helical" evidence="8">
    <location>
        <begin position="397"/>
        <end position="418"/>
    </location>
</feature>
<dbReference type="RefSeq" id="WP_281094747.1">
    <property type="nucleotide sequence ID" value="NZ_JARYZI010000007.1"/>
</dbReference>
<feature type="transmembrane region" description="Helical" evidence="8">
    <location>
        <begin position="354"/>
        <end position="377"/>
    </location>
</feature>
<evidence type="ECO:0000256" key="5">
    <source>
        <dbReference type="ARBA" id="ARBA00022989"/>
    </source>
</evidence>
<feature type="transmembrane region" description="Helical" evidence="8">
    <location>
        <begin position="221"/>
        <end position="241"/>
    </location>
</feature>
<accession>A0ABT6NEK7</accession>
<feature type="transmembrane region" description="Helical" evidence="8">
    <location>
        <begin position="7"/>
        <end position="24"/>
    </location>
</feature>
<keyword evidence="7 9" id="KW-0808">Transferase</keyword>
<dbReference type="InterPro" id="IPR051085">
    <property type="entry name" value="MB_O-acyltransferase"/>
</dbReference>
<protein>
    <submittedName>
        <fullName evidence="9">MBOAT family O-acyltransferase</fullName>
        <ecNumber evidence="9">2.3.-.-</ecNumber>
    </submittedName>
</protein>
<comment type="subcellular location">
    <subcellularLocation>
        <location evidence="1">Cell membrane</location>
        <topology evidence="1">Multi-pass membrane protein</topology>
    </subcellularLocation>
</comment>
<comment type="caution">
    <text evidence="9">The sequence shown here is derived from an EMBL/GenBank/DDBJ whole genome shotgun (WGS) entry which is preliminary data.</text>
</comment>
<keyword evidence="6 7" id="KW-0472">Membrane</keyword>
<dbReference type="EC" id="2.3.-.-" evidence="9"/>
<sequence>MVFSSISFLYYFLPVTFFTYFLVPRKFKNFILLIASLTFYFYGEPIYTVLLLISSVSDFFHSRYIERHLGSKKAKYALVSSVVINLGMLGFFKYADFLLLNINQLLGTTIPYLHLSLPIGISFFTFQTMSYTIDVYRGETKAERGFLNFATYVSLFPQLVAGPIVRYQTISDELKNRRHTLAQVSNGLKRFVIGLSKKVLIANQLGELSNIFRDSHEPSVLFYWIYAIAFSLQIYFDFSGYSDMAIGLGRMFGFSFPENFNYPYVSRSITNFWRRWHMTLGSWFRDYVYIPLGGNRGTAALWIRNIVIVWFLTGFWHGAQWNFAIWGLYFGAILVLEKKWTLKYLERVHGVVRHLYVLLIVILSFVIFNATGISGISSDLAGLFGFMDIPMISNETIYQMKNYAVVLILAVIGATPVIKEVYFKMLKHKISSILLIVIEPATLLLLLVSVTAFLVDGSYNPFLYFRF</sequence>
<keyword evidence="4 8" id="KW-0812">Transmembrane</keyword>
<feature type="transmembrane region" description="Helical" evidence="8">
    <location>
        <begin position="30"/>
        <end position="53"/>
    </location>
</feature>
<evidence type="ECO:0000313" key="10">
    <source>
        <dbReference type="Proteomes" id="UP001158045"/>
    </source>
</evidence>
<keyword evidence="3 7" id="KW-1003">Cell membrane</keyword>
<dbReference type="InterPro" id="IPR028362">
    <property type="entry name" value="AlgI"/>
</dbReference>
<feature type="transmembrane region" description="Helical" evidence="8">
    <location>
        <begin position="74"/>
        <end position="92"/>
    </location>
</feature>
<gene>
    <name evidence="9" type="ORF">QE109_11905</name>
</gene>
<evidence type="ECO:0000256" key="3">
    <source>
        <dbReference type="ARBA" id="ARBA00022475"/>
    </source>
</evidence>
<dbReference type="PANTHER" id="PTHR13285:SF18">
    <property type="entry name" value="PROTEIN-CYSTEINE N-PALMITOYLTRANSFERASE RASP"/>
    <property type="match status" value="1"/>
</dbReference>
<keyword evidence="7 9" id="KW-0012">Acyltransferase</keyword>
<dbReference type="EMBL" id="JARYZI010000007">
    <property type="protein sequence ID" value="MDH8678859.1"/>
    <property type="molecule type" value="Genomic_DNA"/>
</dbReference>
<name>A0ABT6NEK7_9FIRM</name>
<dbReference type="Proteomes" id="UP001158045">
    <property type="component" value="Unassembled WGS sequence"/>
</dbReference>
<dbReference type="PANTHER" id="PTHR13285">
    <property type="entry name" value="ACYLTRANSFERASE"/>
    <property type="match status" value="1"/>
</dbReference>
<comment type="similarity">
    <text evidence="2 7">Belongs to the membrane-bound acyltransferase family.</text>
</comment>
<feature type="transmembrane region" description="Helical" evidence="8">
    <location>
        <begin position="145"/>
        <end position="165"/>
    </location>
</feature>
<evidence type="ECO:0000256" key="8">
    <source>
        <dbReference type="SAM" id="Phobius"/>
    </source>
</evidence>
<organism evidence="9 10">
    <name type="scientific">Fusibacter bizertensis</name>
    <dbReference type="NCBI Taxonomy" id="1488331"/>
    <lineage>
        <taxon>Bacteria</taxon>
        <taxon>Bacillati</taxon>
        <taxon>Bacillota</taxon>
        <taxon>Clostridia</taxon>
        <taxon>Eubacteriales</taxon>
        <taxon>Eubacteriales Family XII. Incertae Sedis</taxon>
        <taxon>Fusibacter</taxon>
    </lineage>
</organism>
<evidence type="ECO:0000256" key="4">
    <source>
        <dbReference type="ARBA" id="ARBA00022692"/>
    </source>
</evidence>
<dbReference type="InterPro" id="IPR024194">
    <property type="entry name" value="Ac/AlaTfrase_AlgI/DltB"/>
</dbReference>
<feature type="transmembrane region" description="Helical" evidence="8">
    <location>
        <begin position="323"/>
        <end position="342"/>
    </location>
</feature>
<feature type="transmembrane region" description="Helical" evidence="8">
    <location>
        <begin position="430"/>
        <end position="455"/>
    </location>
</feature>
<feature type="transmembrane region" description="Helical" evidence="8">
    <location>
        <begin position="299"/>
        <end position="317"/>
    </location>
</feature>
<dbReference type="Pfam" id="PF03062">
    <property type="entry name" value="MBOAT"/>
    <property type="match status" value="1"/>
</dbReference>